<feature type="binding site" evidence="4">
    <location>
        <position position="66"/>
    </location>
    <ligand>
        <name>a divalent metal cation</name>
        <dbReference type="ChEBI" id="CHEBI:60240"/>
        <label>1</label>
    </ligand>
</feature>
<dbReference type="InterPro" id="IPR002678">
    <property type="entry name" value="DUF34/NIF3"/>
</dbReference>
<evidence type="ECO:0000256" key="4">
    <source>
        <dbReference type="PIRSR" id="PIRSR602678-1"/>
    </source>
</evidence>
<dbReference type="InterPro" id="IPR036069">
    <property type="entry name" value="DUF34/NIF3_sf"/>
</dbReference>
<accession>A0A1J0GIY2</accession>
<dbReference type="GO" id="GO:0005737">
    <property type="term" value="C:cytoplasm"/>
    <property type="evidence" value="ECO:0007669"/>
    <property type="project" value="TreeGrafter"/>
</dbReference>
<organism evidence="5 6">
    <name type="scientific">Clostridium estertheticum subsp. estertheticum</name>
    <dbReference type="NCBI Taxonomy" id="1552"/>
    <lineage>
        <taxon>Bacteria</taxon>
        <taxon>Bacillati</taxon>
        <taxon>Bacillota</taxon>
        <taxon>Clostridia</taxon>
        <taxon>Eubacteriales</taxon>
        <taxon>Clostridiaceae</taxon>
        <taxon>Clostridium</taxon>
    </lineage>
</organism>
<evidence type="ECO:0000256" key="2">
    <source>
        <dbReference type="ARBA" id="ARBA00022112"/>
    </source>
</evidence>
<dbReference type="GO" id="GO:0046872">
    <property type="term" value="F:metal ion binding"/>
    <property type="evidence" value="ECO:0007669"/>
    <property type="project" value="UniProtKB-KW"/>
</dbReference>
<protein>
    <recommendedName>
        <fullName evidence="2">GTP cyclohydrolase 1 type 2 homolog</fullName>
    </recommendedName>
</protein>
<name>A0A1J0GIY2_9CLOT</name>
<keyword evidence="6" id="KW-1185">Reference proteome</keyword>
<dbReference type="Proteomes" id="UP000182569">
    <property type="component" value="Chromosome"/>
</dbReference>
<dbReference type="PANTHER" id="PTHR13799">
    <property type="entry name" value="NGG1 INTERACTING FACTOR 3"/>
    <property type="match status" value="1"/>
</dbReference>
<dbReference type="Gene3D" id="3.40.1390.30">
    <property type="entry name" value="NIF3 (NGG1p interacting factor 3)-like"/>
    <property type="match status" value="2"/>
</dbReference>
<feature type="binding site" evidence="4">
    <location>
        <position position="67"/>
    </location>
    <ligand>
        <name>a divalent metal cation</name>
        <dbReference type="ChEBI" id="CHEBI:60240"/>
        <label>1</label>
    </ligand>
</feature>
<evidence type="ECO:0000313" key="6">
    <source>
        <dbReference type="Proteomes" id="UP000182569"/>
    </source>
</evidence>
<proteinExistence type="inferred from homology"/>
<feature type="binding site" evidence="4">
    <location>
        <position position="234"/>
    </location>
    <ligand>
        <name>a divalent metal cation</name>
        <dbReference type="ChEBI" id="CHEBI:60240"/>
        <label>1</label>
    </ligand>
</feature>
<keyword evidence="3 4" id="KW-0479">Metal-binding</keyword>
<feature type="binding site" evidence="4">
    <location>
        <position position="230"/>
    </location>
    <ligand>
        <name>a divalent metal cation</name>
        <dbReference type="ChEBI" id="CHEBI:60240"/>
        <label>1</label>
    </ligand>
</feature>
<dbReference type="AlphaFoldDB" id="A0A1J0GIY2"/>
<dbReference type="RefSeq" id="WP_071613585.1">
    <property type="nucleotide sequence ID" value="NZ_CP015756.1"/>
</dbReference>
<gene>
    <name evidence="5" type="ORF">A7L45_14990</name>
</gene>
<dbReference type="PANTHER" id="PTHR13799:SF14">
    <property type="entry name" value="GTP CYCLOHYDROLASE 1 TYPE 2 HOMOLOG"/>
    <property type="match status" value="1"/>
</dbReference>
<evidence type="ECO:0000256" key="1">
    <source>
        <dbReference type="ARBA" id="ARBA00006964"/>
    </source>
</evidence>
<sequence length="271" mass="30347">MLLKVKDIENIMEEYAPSILKESYDNVGLMIGESAENVTKILVALDCTMDVIREAKNKGCNFILTHHPLLFVKPKTITTDTLVGRKVIELIKNGINVYSSHTNLDSVKGGLNDIVTEILGFSKYKIIEMSETNDSGKTDAGIGRLVILDEPMRFESLCENVKRTLKAEFIRVVGKDDKLVNTIAIINGSGEDFFSESIKLGADCIITGDTKYHGACDLLEQNIALIDAGHFKTEWIPFKVFIEKFKKQLIKDGYDNEVIISKCTFDPYKIK</sequence>
<dbReference type="KEGG" id="ceu:A7L45_14990"/>
<reference evidence="6" key="1">
    <citation type="journal article" date="2016" name="Front. Microbiol.">
        <title>Complete Genome Sequence of Clostridium estertheticum DSM 8809, a Microbe Identified in Spoiled Vacuum Packed Beef.</title>
        <authorList>
            <person name="Yu Z."/>
            <person name="Gunn L."/>
            <person name="Brennan E."/>
            <person name="Reid R."/>
            <person name="Wall P.G."/>
            <person name="Gaora O.P."/>
            <person name="Hurley D."/>
            <person name="Bolton D."/>
            <person name="Fanning S."/>
        </authorList>
    </citation>
    <scope>NUCLEOTIDE SEQUENCE [LARGE SCALE GENOMIC DNA]</scope>
    <source>
        <strain evidence="6">DSM 8809</strain>
    </source>
</reference>
<dbReference type="FunFam" id="3.40.1390.30:FF:000001">
    <property type="entry name" value="GTP cyclohydrolase 1 type 2"/>
    <property type="match status" value="1"/>
</dbReference>
<dbReference type="Pfam" id="PF01784">
    <property type="entry name" value="DUF34_NIF3"/>
    <property type="match status" value="1"/>
</dbReference>
<dbReference type="EMBL" id="CP015756">
    <property type="protein sequence ID" value="APC41289.1"/>
    <property type="molecule type" value="Genomic_DNA"/>
</dbReference>
<dbReference type="OrthoDB" id="9792792at2"/>
<dbReference type="STRING" id="1552.A7L45_14990"/>
<comment type="similarity">
    <text evidence="1">Belongs to the GTP cyclohydrolase I type 2/NIF3 family.</text>
</comment>
<evidence type="ECO:0000256" key="3">
    <source>
        <dbReference type="ARBA" id="ARBA00022723"/>
    </source>
</evidence>
<dbReference type="NCBIfam" id="TIGR00486">
    <property type="entry name" value="YbgI_SA1388"/>
    <property type="match status" value="1"/>
</dbReference>
<evidence type="ECO:0000313" key="5">
    <source>
        <dbReference type="EMBL" id="APC41289.1"/>
    </source>
</evidence>
<dbReference type="SUPFAM" id="SSF102705">
    <property type="entry name" value="NIF3 (NGG1p interacting factor 3)-like"/>
    <property type="match status" value="1"/>
</dbReference>
<feature type="binding site" evidence="4">
    <location>
        <position position="105"/>
    </location>
    <ligand>
        <name>a divalent metal cation</name>
        <dbReference type="ChEBI" id="CHEBI:60240"/>
        <label>1</label>
    </ligand>
</feature>